<name>A0A0D2PII3_HYPSF</name>
<dbReference type="InterPro" id="IPR011993">
    <property type="entry name" value="PH-like_dom_sf"/>
</dbReference>
<keyword evidence="6" id="KW-1185">Reference proteome</keyword>
<feature type="compositionally biased region" description="Polar residues" evidence="3">
    <location>
        <begin position="94"/>
        <end position="104"/>
    </location>
</feature>
<dbReference type="EMBL" id="KN817522">
    <property type="protein sequence ID" value="KJA28266.1"/>
    <property type="molecule type" value="Genomic_DNA"/>
</dbReference>
<feature type="compositionally biased region" description="Basic and acidic residues" evidence="3">
    <location>
        <begin position="244"/>
        <end position="264"/>
    </location>
</feature>
<feature type="compositionally biased region" description="Polar residues" evidence="3">
    <location>
        <begin position="40"/>
        <end position="50"/>
    </location>
</feature>
<dbReference type="PANTHER" id="PTHR23138:SF142">
    <property type="entry name" value="RAN-BINDING PROTEIN 3B-RELATED"/>
    <property type="match status" value="1"/>
</dbReference>
<accession>A0A0D2PII3</accession>
<evidence type="ECO:0000256" key="1">
    <source>
        <dbReference type="ARBA" id="ARBA00004123"/>
    </source>
</evidence>
<evidence type="ECO:0000256" key="3">
    <source>
        <dbReference type="SAM" id="MobiDB-lite"/>
    </source>
</evidence>
<evidence type="ECO:0000313" key="5">
    <source>
        <dbReference type="EMBL" id="KJA28266.1"/>
    </source>
</evidence>
<dbReference type="SMART" id="SM00160">
    <property type="entry name" value="RanBD"/>
    <property type="match status" value="1"/>
</dbReference>
<dbReference type="SUPFAM" id="SSF50729">
    <property type="entry name" value="PH domain-like"/>
    <property type="match status" value="1"/>
</dbReference>
<dbReference type="PANTHER" id="PTHR23138">
    <property type="entry name" value="RAN BINDING PROTEIN"/>
    <property type="match status" value="1"/>
</dbReference>
<dbReference type="AlphaFoldDB" id="A0A0D2PII3"/>
<reference evidence="6" key="1">
    <citation type="submission" date="2014-04" db="EMBL/GenBank/DDBJ databases">
        <title>Evolutionary Origins and Diversification of the Mycorrhizal Mutualists.</title>
        <authorList>
            <consortium name="DOE Joint Genome Institute"/>
            <consortium name="Mycorrhizal Genomics Consortium"/>
            <person name="Kohler A."/>
            <person name="Kuo A."/>
            <person name="Nagy L.G."/>
            <person name="Floudas D."/>
            <person name="Copeland A."/>
            <person name="Barry K.W."/>
            <person name="Cichocki N."/>
            <person name="Veneault-Fourrey C."/>
            <person name="LaButti K."/>
            <person name="Lindquist E.A."/>
            <person name="Lipzen A."/>
            <person name="Lundell T."/>
            <person name="Morin E."/>
            <person name="Murat C."/>
            <person name="Riley R."/>
            <person name="Ohm R."/>
            <person name="Sun H."/>
            <person name="Tunlid A."/>
            <person name="Henrissat B."/>
            <person name="Grigoriev I.V."/>
            <person name="Hibbett D.S."/>
            <person name="Martin F."/>
        </authorList>
    </citation>
    <scope>NUCLEOTIDE SEQUENCE [LARGE SCALE GENOMIC DNA]</scope>
    <source>
        <strain evidence="6">FD-334 SS-4</strain>
    </source>
</reference>
<dbReference type="Pfam" id="PF00638">
    <property type="entry name" value="Ran_BP1"/>
    <property type="match status" value="1"/>
</dbReference>
<feature type="region of interest" description="Disordered" evidence="3">
    <location>
        <begin position="1"/>
        <end position="140"/>
    </location>
</feature>
<feature type="region of interest" description="Disordered" evidence="3">
    <location>
        <begin position="406"/>
        <end position="427"/>
    </location>
</feature>
<proteinExistence type="predicted"/>
<dbReference type="OrthoDB" id="185618at2759"/>
<dbReference type="InterPro" id="IPR045255">
    <property type="entry name" value="RanBP1-like"/>
</dbReference>
<dbReference type="STRING" id="945553.A0A0D2PII3"/>
<dbReference type="PROSITE" id="PS50196">
    <property type="entry name" value="RANBD1"/>
    <property type="match status" value="1"/>
</dbReference>
<dbReference type="GO" id="GO:0005634">
    <property type="term" value="C:nucleus"/>
    <property type="evidence" value="ECO:0007669"/>
    <property type="project" value="UniProtKB-SubCell"/>
</dbReference>
<keyword evidence="2" id="KW-0539">Nucleus</keyword>
<dbReference type="InterPro" id="IPR000156">
    <property type="entry name" value="Ran_bind_dom"/>
</dbReference>
<evidence type="ECO:0000313" key="6">
    <source>
        <dbReference type="Proteomes" id="UP000054270"/>
    </source>
</evidence>
<feature type="region of interest" description="Disordered" evidence="3">
    <location>
        <begin position="445"/>
        <end position="526"/>
    </location>
</feature>
<feature type="region of interest" description="Disordered" evidence="3">
    <location>
        <begin position="162"/>
        <end position="283"/>
    </location>
</feature>
<feature type="compositionally biased region" description="Basic and acidic residues" evidence="3">
    <location>
        <begin position="25"/>
        <end position="38"/>
    </location>
</feature>
<comment type="subcellular location">
    <subcellularLocation>
        <location evidence="1">Nucleus</location>
    </subcellularLocation>
</comment>
<evidence type="ECO:0000256" key="2">
    <source>
        <dbReference type="ARBA" id="ARBA00023242"/>
    </source>
</evidence>
<feature type="compositionally biased region" description="Basic and acidic residues" evidence="3">
    <location>
        <begin position="162"/>
        <end position="184"/>
    </location>
</feature>
<gene>
    <name evidence="5" type="ORF">HYPSUDRAFT_62634</name>
</gene>
<protein>
    <recommendedName>
        <fullName evidence="4">RanBD1 domain-containing protein</fullName>
    </recommendedName>
</protein>
<organism evidence="5 6">
    <name type="scientific">Hypholoma sublateritium (strain FD-334 SS-4)</name>
    <dbReference type="NCBI Taxonomy" id="945553"/>
    <lineage>
        <taxon>Eukaryota</taxon>
        <taxon>Fungi</taxon>
        <taxon>Dikarya</taxon>
        <taxon>Basidiomycota</taxon>
        <taxon>Agaricomycotina</taxon>
        <taxon>Agaricomycetes</taxon>
        <taxon>Agaricomycetidae</taxon>
        <taxon>Agaricales</taxon>
        <taxon>Agaricineae</taxon>
        <taxon>Strophariaceae</taxon>
        <taxon>Hypholoma</taxon>
    </lineage>
</organism>
<feature type="compositionally biased region" description="Basic and acidic residues" evidence="3">
    <location>
        <begin position="52"/>
        <end position="62"/>
    </location>
</feature>
<sequence>MSDPQESSRLALPPRFTPSPDATESELKLSRKREREVSQEPATPSATNDIDPTPRVRKDSHSRTPFKKNRRRLDPTQEEEDGTGSGSRSGSGSPPNMTVESPRQQMKIKVRQISRGVEDITWKSTHASRAHEDDDDDDVVVESLTPDVIVEEADSHFIEEEKIDHDEMIHDDDAHPKTPEELRHAHSLQDLQNEDSTMAPATPEVMRLRAGSESNEKGLKRKFLERGTSHGPPEQEGINQHPNEPLKRLRDEGDNDPNPRETKKPTPPPSPPRESPPSPKIPKMVRCTHLSIATIFDSSITCLQSGFMAYASTSSPFATVKGQNIFGTSKLATPHTKQSAFSVSPGPPPAPLAPAVELKSSFGQASSYKFTSTSTSSTSKLSGFEAFAGSSSPFVTAAHSNMPVIGSTSKLGGRAKSPPIRSTSSLNANPFASYAGGNQGFAVPAPKRARAASPDGSSRSSLEQPYDPNVLDKKSPSGSESGDEEQEDGPTTFGERLRASRDEEEDNRSDEENGKMMLTEQDVMTGEEEEDTLLQVRGKLFSLDDSTWRERGTGLLKLNVKQDDGSGVRLVMRKDAVYTLLLNVTLFPGMRVSLAQDPRYIRFSTIENGVTTTYNLKVSNAKIAADLLEEIHANIPS</sequence>
<evidence type="ECO:0000259" key="4">
    <source>
        <dbReference type="PROSITE" id="PS50196"/>
    </source>
</evidence>
<feature type="compositionally biased region" description="Basic and acidic residues" evidence="3">
    <location>
        <begin position="214"/>
        <end position="228"/>
    </location>
</feature>
<feature type="compositionally biased region" description="Pro residues" evidence="3">
    <location>
        <begin position="265"/>
        <end position="280"/>
    </location>
</feature>
<dbReference type="OMA" id="LFKGMRC"/>
<dbReference type="Gene3D" id="2.30.29.30">
    <property type="entry name" value="Pleckstrin-homology domain (PH domain)/Phosphotyrosine-binding domain (PTB)"/>
    <property type="match status" value="1"/>
</dbReference>
<dbReference type="Proteomes" id="UP000054270">
    <property type="component" value="Unassembled WGS sequence"/>
</dbReference>
<feature type="domain" description="RanBD1" evidence="4">
    <location>
        <begin position="518"/>
        <end position="593"/>
    </location>
</feature>